<accession>A0A183A0G2</accession>
<reference evidence="3" key="1">
    <citation type="submission" date="2016-06" db="UniProtKB">
        <authorList>
            <consortium name="WormBaseParasite"/>
        </authorList>
    </citation>
    <scope>IDENTIFICATION</scope>
</reference>
<reference evidence="1 2" key="2">
    <citation type="submission" date="2018-11" db="EMBL/GenBank/DDBJ databases">
        <authorList>
            <consortium name="Pathogen Informatics"/>
        </authorList>
    </citation>
    <scope>NUCLEOTIDE SEQUENCE [LARGE SCALE GENOMIC DNA]</scope>
    <source>
        <strain evidence="1 2">Egypt</strain>
    </source>
</reference>
<dbReference type="EMBL" id="UZAN01001470">
    <property type="protein sequence ID" value="VDP22801.1"/>
    <property type="molecule type" value="Genomic_DNA"/>
</dbReference>
<evidence type="ECO:0000313" key="3">
    <source>
        <dbReference type="WBParaSite" id="ECPE_0000044701-mRNA-1"/>
    </source>
</evidence>
<gene>
    <name evidence="1" type="ORF">ECPE_LOCUS447</name>
</gene>
<name>A0A183A0G2_9TREM</name>
<sequence>MYQFRLYSTDAALRLDPCTGMKLVEKVDTAIWLACATELSQLCRMKTEKEEDAHGPDTDRTHDIRVISTTL</sequence>
<dbReference type="Proteomes" id="UP000272942">
    <property type="component" value="Unassembled WGS sequence"/>
</dbReference>
<organism evidence="3">
    <name type="scientific">Echinostoma caproni</name>
    <dbReference type="NCBI Taxonomy" id="27848"/>
    <lineage>
        <taxon>Eukaryota</taxon>
        <taxon>Metazoa</taxon>
        <taxon>Spiralia</taxon>
        <taxon>Lophotrochozoa</taxon>
        <taxon>Platyhelminthes</taxon>
        <taxon>Trematoda</taxon>
        <taxon>Digenea</taxon>
        <taxon>Plagiorchiida</taxon>
        <taxon>Echinostomata</taxon>
        <taxon>Echinostomatoidea</taxon>
        <taxon>Echinostomatidae</taxon>
        <taxon>Echinostoma</taxon>
    </lineage>
</organism>
<evidence type="ECO:0000313" key="1">
    <source>
        <dbReference type="EMBL" id="VDP22801.1"/>
    </source>
</evidence>
<protein>
    <submittedName>
        <fullName evidence="3">Rad60-SLD_2 domain-containing protein</fullName>
    </submittedName>
</protein>
<proteinExistence type="predicted"/>
<keyword evidence="2" id="KW-1185">Reference proteome</keyword>
<evidence type="ECO:0000313" key="2">
    <source>
        <dbReference type="Proteomes" id="UP000272942"/>
    </source>
</evidence>
<dbReference type="AlphaFoldDB" id="A0A183A0G2"/>
<dbReference type="WBParaSite" id="ECPE_0000044701-mRNA-1">
    <property type="protein sequence ID" value="ECPE_0000044701-mRNA-1"/>
    <property type="gene ID" value="ECPE_0000044701"/>
</dbReference>